<dbReference type="SUPFAM" id="SSF55785">
    <property type="entry name" value="PYP-like sensor domain (PAS domain)"/>
    <property type="match status" value="1"/>
</dbReference>
<dbReference type="InterPro" id="IPR003594">
    <property type="entry name" value="HATPase_dom"/>
</dbReference>
<dbReference type="Pfam" id="PF13581">
    <property type="entry name" value="HATPase_c_2"/>
    <property type="match status" value="1"/>
</dbReference>
<dbReference type="RefSeq" id="WP_311674134.1">
    <property type="nucleotide sequence ID" value="NZ_JAVREQ010000014.1"/>
</dbReference>
<dbReference type="InterPro" id="IPR036890">
    <property type="entry name" value="HATPase_C_sf"/>
</dbReference>
<feature type="domain" description="PPM-type phosphatase" evidence="4">
    <location>
        <begin position="338"/>
        <end position="551"/>
    </location>
</feature>
<dbReference type="SMART" id="SM00065">
    <property type="entry name" value="GAF"/>
    <property type="match status" value="1"/>
</dbReference>
<dbReference type="Pfam" id="PF08447">
    <property type="entry name" value="PAS_3"/>
    <property type="match status" value="1"/>
</dbReference>
<evidence type="ECO:0000256" key="2">
    <source>
        <dbReference type="SAM" id="MobiDB-lite"/>
    </source>
</evidence>
<evidence type="ECO:0000256" key="1">
    <source>
        <dbReference type="ARBA" id="ARBA00022801"/>
    </source>
</evidence>
<protein>
    <submittedName>
        <fullName evidence="5">SpoIIE family protein phosphatase</fullName>
    </submittedName>
</protein>
<gene>
    <name evidence="5" type="ORF">RM572_16600</name>
</gene>
<dbReference type="Proteomes" id="UP001183414">
    <property type="component" value="Unassembled WGS sequence"/>
</dbReference>
<dbReference type="InterPro" id="IPR001932">
    <property type="entry name" value="PPM-type_phosphatase-like_dom"/>
</dbReference>
<dbReference type="Pfam" id="PF13185">
    <property type="entry name" value="GAF_2"/>
    <property type="match status" value="1"/>
</dbReference>
<dbReference type="NCBIfam" id="TIGR00229">
    <property type="entry name" value="sensory_box"/>
    <property type="match status" value="1"/>
</dbReference>
<dbReference type="Gene3D" id="3.30.450.40">
    <property type="match status" value="1"/>
</dbReference>
<dbReference type="EMBL" id="JAVREQ010000014">
    <property type="protein sequence ID" value="MDT0380376.1"/>
    <property type="molecule type" value="Genomic_DNA"/>
</dbReference>
<dbReference type="InterPro" id="IPR052016">
    <property type="entry name" value="Bact_Sigma-Reg"/>
</dbReference>
<feature type="compositionally biased region" description="Pro residues" evidence="2">
    <location>
        <begin position="9"/>
        <end position="19"/>
    </location>
</feature>
<reference evidence="6" key="1">
    <citation type="submission" date="2023-07" db="EMBL/GenBank/DDBJ databases">
        <title>30 novel species of actinomycetes from the DSMZ collection.</title>
        <authorList>
            <person name="Nouioui I."/>
        </authorList>
    </citation>
    <scope>NUCLEOTIDE SEQUENCE [LARGE SCALE GENOMIC DNA]</scope>
    <source>
        <strain evidence="6">DSM 42041</strain>
    </source>
</reference>
<dbReference type="InterPro" id="IPR003018">
    <property type="entry name" value="GAF"/>
</dbReference>
<dbReference type="SMART" id="SM00331">
    <property type="entry name" value="PP2C_SIG"/>
    <property type="match status" value="1"/>
</dbReference>
<accession>A0ABU2NUS6</accession>
<dbReference type="InterPro" id="IPR000014">
    <property type="entry name" value="PAS"/>
</dbReference>
<dbReference type="Gene3D" id="3.60.40.10">
    <property type="entry name" value="PPM-type phosphatase domain"/>
    <property type="match status" value="1"/>
</dbReference>
<keyword evidence="6" id="KW-1185">Reference proteome</keyword>
<name>A0ABU2NUS6_9ACTN</name>
<dbReference type="CDD" id="cd00130">
    <property type="entry name" value="PAS"/>
    <property type="match status" value="1"/>
</dbReference>
<dbReference type="SUPFAM" id="SSF81606">
    <property type="entry name" value="PP2C-like"/>
    <property type="match status" value="1"/>
</dbReference>
<dbReference type="InterPro" id="IPR013655">
    <property type="entry name" value="PAS_fold_3"/>
</dbReference>
<keyword evidence="1" id="KW-0378">Hydrolase</keyword>
<dbReference type="CDD" id="cd16936">
    <property type="entry name" value="HATPase_RsbW-like"/>
    <property type="match status" value="1"/>
</dbReference>
<evidence type="ECO:0000259" key="3">
    <source>
        <dbReference type="SMART" id="SM00065"/>
    </source>
</evidence>
<evidence type="ECO:0000313" key="6">
    <source>
        <dbReference type="Proteomes" id="UP001183414"/>
    </source>
</evidence>
<dbReference type="PANTHER" id="PTHR43156:SF2">
    <property type="entry name" value="STAGE II SPORULATION PROTEIN E"/>
    <property type="match status" value="1"/>
</dbReference>
<comment type="caution">
    <text evidence="5">The sequence shown here is derived from an EMBL/GenBank/DDBJ whole genome shotgun (WGS) entry which is preliminary data.</text>
</comment>
<proteinExistence type="predicted"/>
<sequence length="688" mass="74162">MDARGAPPGGGPPPVPWPAGPEEALALNHTGSFDWDLDRGVVHMDPSALALFGVAPEEFDGDPSILTARVPAAEAARLDLLVAQALKGGRSSYGAYFRMDAQHGTQRWTHTQGAILRTPDGRPYRIVGILRDATEELGQSSERLTLDAERSLHTDVVDATTAGLAHARTVREVLDALGSSRGLDQLGVISVVVGLVQDGRMQLYGEGELSGMLPMSRRRLDEPLPLPEAVRTLTPRYIASREEFARRYPPLWSWAKELGWSAAAFLPLIAQGEALGAIGLVYRDKYSFTSEERTLLTALTSSIAQSLERARLFEQEHELAEGLQRAMLPHSLPSIPGVHAEVRYRAAQQGRDIGGDWYDVIPLPGGRVAAVVGDVQGHDTDAAAVMGQLRIVLRAYAAEGHSAPTVMARASSFLHDLDSDRFATCLYVEADPATGWLRIVRAGHPLPLLRRSDGRCRPFPVMGALPLGLSTQFGQPKYPVTTMELEHGETLVLFTDGLVEQPGGDVEQGIEDLAEAVRTGPAEIAKLADRLCEVPEAWNGTDDLALVLLHREVSAPTRPARRLHQHVAPRDPESLATVRHMVHAAALSWGAGDRADDLSLVTDELVANALLHTGGGAVVTVHPLSGAQRRIRVEVTDRSSTVPQVMHPGASSISGRGLLLVDHLADVWGVEARGTGKAIWCEFVADGR</sequence>
<evidence type="ECO:0000259" key="4">
    <source>
        <dbReference type="SMART" id="SM00331"/>
    </source>
</evidence>
<dbReference type="SUPFAM" id="SSF55874">
    <property type="entry name" value="ATPase domain of HSP90 chaperone/DNA topoisomerase II/histidine kinase"/>
    <property type="match status" value="1"/>
</dbReference>
<dbReference type="InterPro" id="IPR029016">
    <property type="entry name" value="GAF-like_dom_sf"/>
</dbReference>
<evidence type="ECO:0000313" key="5">
    <source>
        <dbReference type="EMBL" id="MDT0380376.1"/>
    </source>
</evidence>
<dbReference type="Gene3D" id="3.30.450.20">
    <property type="entry name" value="PAS domain"/>
    <property type="match status" value="1"/>
</dbReference>
<dbReference type="Gene3D" id="3.30.565.10">
    <property type="entry name" value="Histidine kinase-like ATPase, C-terminal domain"/>
    <property type="match status" value="1"/>
</dbReference>
<dbReference type="SUPFAM" id="SSF55781">
    <property type="entry name" value="GAF domain-like"/>
    <property type="match status" value="1"/>
</dbReference>
<dbReference type="InterPro" id="IPR035965">
    <property type="entry name" value="PAS-like_dom_sf"/>
</dbReference>
<organism evidence="5 6">
    <name type="scientific">Streptomyces hazeniae</name>
    <dbReference type="NCBI Taxonomy" id="3075538"/>
    <lineage>
        <taxon>Bacteria</taxon>
        <taxon>Bacillati</taxon>
        <taxon>Actinomycetota</taxon>
        <taxon>Actinomycetes</taxon>
        <taxon>Kitasatosporales</taxon>
        <taxon>Streptomycetaceae</taxon>
        <taxon>Streptomyces</taxon>
    </lineage>
</organism>
<feature type="region of interest" description="Disordered" evidence="2">
    <location>
        <begin position="1"/>
        <end position="22"/>
    </location>
</feature>
<feature type="domain" description="GAF" evidence="3">
    <location>
        <begin position="165"/>
        <end position="317"/>
    </location>
</feature>
<dbReference type="PANTHER" id="PTHR43156">
    <property type="entry name" value="STAGE II SPORULATION PROTEIN E-RELATED"/>
    <property type="match status" value="1"/>
</dbReference>
<dbReference type="Pfam" id="PF07228">
    <property type="entry name" value="SpoIIE"/>
    <property type="match status" value="1"/>
</dbReference>
<dbReference type="InterPro" id="IPR036457">
    <property type="entry name" value="PPM-type-like_dom_sf"/>
</dbReference>